<proteinExistence type="predicted"/>
<name>A0A6C0CQ74_9ZZZZ</name>
<protein>
    <submittedName>
        <fullName evidence="1">Uncharacterized protein</fullName>
    </submittedName>
</protein>
<evidence type="ECO:0000313" key="1">
    <source>
        <dbReference type="EMBL" id="QHT06433.1"/>
    </source>
</evidence>
<dbReference type="EMBL" id="MN739468">
    <property type="protein sequence ID" value="QHT06433.1"/>
    <property type="molecule type" value="Genomic_DNA"/>
</dbReference>
<organism evidence="1">
    <name type="scientific">viral metagenome</name>
    <dbReference type="NCBI Taxonomy" id="1070528"/>
    <lineage>
        <taxon>unclassified sequences</taxon>
        <taxon>metagenomes</taxon>
        <taxon>organismal metagenomes</taxon>
    </lineage>
</organism>
<sequence>MSTIYRFKLSNNVTEMVTSFAKIHQYDDRKTYKEAWEDWCNENNETITREVNRLVDIGYEGDVLDKMYKAGRYYFRTKNLTEKKEPRERRAYISMNNEILEAMDEHIKQNSDNDDYTPATGFDNFCTSNVNILSTEIRRILDEVEGVTGKMLTKKIKKTYKNRYYLYSKQ</sequence>
<accession>A0A6C0CQ74</accession>
<dbReference type="AlphaFoldDB" id="A0A6C0CQ74"/>
<reference evidence="1" key="1">
    <citation type="journal article" date="2020" name="Nature">
        <title>Giant virus diversity and host interactions through global metagenomics.</title>
        <authorList>
            <person name="Schulz F."/>
            <person name="Roux S."/>
            <person name="Paez-Espino D."/>
            <person name="Jungbluth S."/>
            <person name="Walsh D.A."/>
            <person name="Denef V.J."/>
            <person name="McMahon K.D."/>
            <person name="Konstantinidis K.T."/>
            <person name="Eloe-Fadrosh E.A."/>
            <person name="Kyrpides N.C."/>
            <person name="Woyke T."/>
        </authorList>
    </citation>
    <scope>NUCLEOTIDE SEQUENCE</scope>
    <source>
        <strain evidence="1">GVMAG-M-3300021425-30</strain>
    </source>
</reference>